<evidence type="ECO:0000256" key="4">
    <source>
        <dbReference type="PROSITE-ProRule" id="PRU00289"/>
    </source>
</evidence>
<dbReference type="Proteomes" id="UP000838686">
    <property type="component" value="Unassembled WGS sequence"/>
</dbReference>
<evidence type="ECO:0000256" key="3">
    <source>
        <dbReference type="ARBA" id="ARBA00022840"/>
    </source>
</evidence>
<dbReference type="Pfam" id="PF01580">
    <property type="entry name" value="FtsK_SpoIIIE"/>
    <property type="match status" value="1"/>
</dbReference>
<evidence type="ECO:0000256" key="2">
    <source>
        <dbReference type="ARBA" id="ARBA00022741"/>
    </source>
</evidence>
<evidence type="ECO:0000259" key="5">
    <source>
        <dbReference type="PROSITE" id="PS50901"/>
    </source>
</evidence>
<dbReference type="SMART" id="SM00382">
    <property type="entry name" value="AAA"/>
    <property type="match status" value="1"/>
</dbReference>
<name>A0ABN8GX15_9BACL</name>
<dbReference type="PROSITE" id="PS50901">
    <property type="entry name" value="FTSK"/>
    <property type="match status" value="1"/>
</dbReference>
<protein>
    <recommendedName>
        <fullName evidence="5">FtsK domain-containing protein</fullName>
    </recommendedName>
</protein>
<dbReference type="EMBL" id="CAKMMF010000025">
    <property type="protein sequence ID" value="CAH1215739.1"/>
    <property type="molecule type" value="Genomic_DNA"/>
</dbReference>
<reference evidence="6" key="1">
    <citation type="submission" date="2022-01" db="EMBL/GenBank/DDBJ databases">
        <authorList>
            <person name="Criscuolo A."/>
        </authorList>
    </citation>
    <scope>NUCLEOTIDE SEQUENCE</scope>
    <source>
        <strain evidence="6">CIP111893</strain>
    </source>
</reference>
<keyword evidence="3 4" id="KW-0067">ATP-binding</keyword>
<evidence type="ECO:0000313" key="6">
    <source>
        <dbReference type="EMBL" id="CAH1215739.1"/>
    </source>
</evidence>
<dbReference type="InterPro" id="IPR050206">
    <property type="entry name" value="FtsK/SpoIIIE/SftA"/>
</dbReference>
<keyword evidence="7" id="KW-1185">Reference proteome</keyword>
<dbReference type="InterPro" id="IPR027417">
    <property type="entry name" value="P-loop_NTPase"/>
</dbReference>
<evidence type="ECO:0000256" key="1">
    <source>
        <dbReference type="ARBA" id="ARBA00004141"/>
    </source>
</evidence>
<evidence type="ECO:0000313" key="7">
    <source>
        <dbReference type="Proteomes" id="UP000838686"/>
    </source>
</evidence>
<dbReference type="InterPro" id="IPR003593">
    <property type="entry name" value="AAA+_ATPase"/>
</dbReference>
<dbReference type="RefSeq" id="WP_236344359.1">
    <property type="nucleotide sequence ID" value="NZ_CAKMMF010000025.1"/>
</dbReference>
<sequence>MHSSARQLLGEWVVALVLGYFGQQRSVHSDKLFTRIAGIDDTAWSDVLHAFQQAEDKLGGYYRPILRTLTRVEGFDCYQCKEHETSTWLRNNNASGDALIIFMNERSAEAQSLENIFTIDEARLLSAEGLEVLYRLLSETYRYYGTELETLQTFMGIYGRISEPQLQNVLAFLSAIIEDEQLSMVDKVQRNLNQLLLFRDAKLTIKTTEGYVRLKRNFQLSRLEKEGRASQKHEFIESLDDYIEKTTDEQDEHELWQKVAPELFRQQVLAFIHNQSAELFQYEYDDVAAALNFKAGKKKLNERVNEFKEFVETKGAWSEDRDGLLSETLEAMDDTPDPDKIQEFLDEFIGELQDNPKLRKDLERTIVRQRQHAEYTELNDALLRESILLLEKYAEELGPDVKFVLSVTDSSVNEQNAKALRFHLFQLERLTGYIAFNETSINESNDKTGNDIAFQLVLYIDGKEMDRSKFKLIQAFSGMLCGMMERFQDCGYVPYVQKYYGDDVRSVNVIEVLQARVSGDVMLGQTEMSEAAAAFGEFVEFFTAELLSALQNGLCSIAFDVLEERLELILEKANQSPLLLVHIYQHVDCLGAYDSYNCKVTDRVGFAQERLVTLLNPLRLLGYSKRISLIRTELMHWIFPKQASLNDVSEMDAYFQQLQERTSRLSPHYFAVNGGPDQYLIERQERMGEGTFALNGRSSGEEQLVGTFAEELLSTVKTYLEVYPYARDGLDIVFLYCSHADYVKRAVEQIFRHTNVRKVKVAVHSESRGAAIYEELNSWINQEEEYSERHNSFPKVEIQTIAEQSINAVMRFVTESLPDADIGVLVNYFGQSSSVQYRQEKVTVKDSDDWFDTIYREPLKKEDAIKRVSLVSEKLPKLMQYYYRMQYMLHNGEALAPEEHYLLRNVISLTKQSDAELINFMHERFNWSLIIDRYLDKTLLRQVSSKAQIIKYKSNAGKDKGFRTLVSSSKYIRKLANEQSDHEYYDRLYHKFALLLKNDQIDRQKIVKAIERVKDISGGIVLRAIGPGHFAHELMAIYLSTETRPAGAGELVIYSLCDELPWFHGSVRRPDLVRTSIRRNGDQICLHFELVELKFIKHTIFEQERYDAIKQVKAGIELYQSRFHFGEHPASAELWRKELIYYLLEHNTYDIQDAKLLKELQDIPIANIEILISGAIDTFVYTSNLLELSIMEGHVNGYQTEQLQNTFVNHIYNRTYILKALGALQEQNIPAFEALPEATDFVTNKLGLEQDGAAEIQGDTQGTQSAENIWIAIGPDAEDQLTVVLQPETIRDETYSMPFIEVEKEVIVEAATATAFPEQEALADVALPEEEPSEDIAELVEGYKKKLRYSFNQNGIQVKVVDSIVGISVFRIVLEIPGDKPYSSIESRAKDIYLWLQLSSVPLIQLRNGRINIDINRDTPETIYFEHFMVQAREQFPPDRLKGKLIAPVGIGQLRELISVDFSSPNTPHLLIGGTTGSGKSVTMNAIILAMMCMYRPDEVQFIFVDPKKVEFMAYENRSHTRLVITEIEEAIVALEQLVEEMEQRYRLFAPEGVQSIDQYVEMTGIPLPRLVVVFDEFADFMEHEKALSGRVESAILRLGAKARAAGIHLIICTQNPKADIVPTNIRNNLPARLALKTADHHASKIIISEEGAETLGGKGDFMMKIDLPEVVRGKSPYLTPRVKRALLGYFSGSQQ</sequence>
<dbReference type="CDD" id="cd01127">
    <property type="entry name" value="TrwB_TraG_TraD_VirD4"/>
    <property type="match status" value="1"/>
</dbReference>
<dbReference type="Gene3D" id="3.40.50.300">
    <property type="entry name" value="P-loop containing nucleotide triphosphate hydrolases"/>
    <property type="match status" value="1"/>
</dbReference>
<organism evidence="6 7">
    <name type="scientific">Paenibacillus plantiphilus</name>
    <dbReference type="NCBI Taxonomy" id="2905650"/>
    <lineage>
        <taxon>Bacteria</taxon>
        <taxon>Bacillati</taxon>
        <taxon>Bacillota</taxon>
        <taxon>Bacilli</taxon>
        <taxon>Bacillales</taxon>
        <taxon>Paenibacillaceae</taxon>
        <taxon>Paenibacillus</taxon>
    </lineage>
</organism>
<accession>A0ABN8GX15</accession>
<proteinExistence type="predicted"/>
<feature type="domain" description="FtsK" evidence="5">
    <location>
        <begin position="1455"/>
        <end position="1645"/>
    </location>
</feature>
<dbReference type="PANTHER" id="PTHR22683:SF41">
    <property type="entry name" value="DNA TRANSLOCASE FTSK"/>
    <property type="match status" value="1"/>
</dbReference>
<gene>
    <name evidence="6" type="ORF">PAECIP111893_04018</name>
</gene>
<feature type="binding site" evidence="4">
    <location>
        <begin position="1474"/>
        <end position="1481"/>
    </location>
    <ligand>
        <name>ATP</name>
        <dbReference type="ChEBI" id="CHEBI:30616"/>
    </ligand>
</feature>
<dbReference type="PANTHER" id="PTHR22683">
    <property type="entry name" value="SPORULATION PROTEIN RELATED"/>
    <property type="match status" value="1"/>
</dbReference>
<comment type="caution">
    <text evidence="6">The sequence shown here is derived from an EMBL/GenBank/DDBJ whole genome shotgun (WGS) entry which is preliminary data.</text>
</comment>
<dbReference type="SUPFAM" id="SSF52540">
    <property type="entry name" value="P-loop containing nucleoside triphosphate hydrolases"/>
    <property type="match status" value="1"/>
</dbReference>
<comment type="subcellular location">
    <subcellularLocation>
        <location evidence="1">Membrane</location>
        <topology evidence="1">Multi-pass membrane protein</topology>
    </subcellularLocation>
</comment>
<dbReference type="InterPro" id="IPR002543">
    <property type="entry name" value="FtsK_dom"/>
</dbReference>
<keyword evidence="2 4" id="KW-0547">Nucleotide-binding</keyword>